<comment type="subunit">
    <text evidence="12">Homodimer.</text>
</comment>
<dbReference type="EMBL" id="SNXK01000001">
    <property type="protein sequence ID" value="TDP41812.1"/>
    <property type="molecule type" value="Genomic_DNA"/>
</dbReference>
<dbReference type="GO" id="GO:0009098">
    <property type="term" value="P:L-leucine biosynthetic process"/>
    <property type="evidence" value="ECO:0007669"/>
    <property type="project" value="UniProtKB-UniRule"/>
</dbReference>
<keyword evidence="11 12" id="KW-0100">Branched-chain amino acid biosynthesis</keyword>
<dbReference type="UniPathway" id="UPA00048">
    <property type="reaction ID" value="UER00072"/>
</dbReference>
<keyword evidence="3 12" id="KW-0432">Leucine biosynthesis</keyword>
<keyword evidence="5 12" id="KW-0028">Amino-acid biosynthesis</keyword>
<feature type="binding site" evidence="12">
    <location>
        <position position="211"/>
    </location>
    <ligand>
        <name>substrate</name>
    </ligand>
</feature>
<dbReference type="GO" id="GO:0003862">
    <property type="term" value="F:3-isopropylmalate dehydrogenase activity"/>
    <property type="evidence" value="ECO:0007669"/>
    <property type="project" value="UniProtKB-UniRule"/>
</dbReference>
<feature type="binding site" evidence="12">
    <location>
        <begin position="271"/>
        <end position="283"/>
    </location>
    <ligand>
        <name>NAD(+)</name>
        <dbReference type="ChEBI" id="CHEBI:57540"/>
    </ligand>
</feature>
<dbReference type="PANTHER" id="PTHR43275">
    <property type="entry name" value="D-MALATE DEHYDROGENASE [DECARBOXYLATING]"/>
    <property type="match status" value="1"/>
</dbReference>
<evidence type="ECO:0000256" key="3">
    <source>
        <dbReference type="ARBA" id="ARBA00022430"/>
    </source>
</evidence>
<dbReference type="GO" id="GO:0051287">
    <property type="term" value="F:NAD binding"/>
    <property type="evidence" value="ECO:0007669"/>
    <property type="project" value="InterPro"/>
</dbReference>
<keyword evidence="6 12" id="KW-0479">Metal-binding</keyword>
<dbReference type="GO" id="GO:0005737">
    <property type="term" value="C:cytoplasm"/>
    <property type="evidence" value="ECO:0007669"/>
    <property type="project" value="UniProtKB-SubCell"/>
</dbReference>
<sequence length="335" mass="35036">MKLAVIAGDGIGPEVIAEALKVLDVVSPGVEKTEYDLGAARYHRTGEILPESVLPELKQHDAILLGAIGDPSVPSGVLERGLLLKTRFALDHHVNLRPSKLYPGVTSPLSGNPDIDFVVVREGTEGPYTGTGGAIRVGTPHEVATEVSNNTRFGIERVVRYAFATAQARRKHLTLVHKNNVLTFAGSLWQRTVDEVGAEFPDVATAYQHIDAATIHMVNDPGRFDVIVTDNLFGDIITDLAAAVSGGIGLAASGNIDASGVNPSMFEPVHGSAPDIAGQSKADPTAAILSVALLLNHLGNTEGAARIESAVAKDLAARTGTASTVEIGDRIAATV</sequence>
<protein>
    <recommendedName>
        <fullName evidence="12">3-isopropylmalate dehydrogenase</fullName>
        <ecNumber evidence="12">1.1.1.85</ecNumber>
    </recommendedName>
    <alternativeName>
        <fullName evidence="12">3-IPM-DH</fullName>
    </alternativeName>
    <alternativeName>
        <fullName evidence="12">Beta-IPM dehydrogenase</fullName>
        <shortName evidence="12">IMDH</shortName>
    </alternativeName>
</protein>
<feature type="site" description="Important for catalysis" evidence="12">
    <location>
        <position position="178"/>
    </location>
</feature>
<evidence type="ECO:0000313" key="14">
    <source>
        <dbReference type="EMBL" id="TDP41812.1"/>
    </source>
</evidence>
<feature type="domain" description="Isopropylmalate dehydrogenase-like" evidence="13">
    <location>
        <begin position="2"/>
        <end position="331"/>
    </location>
</feature>
<evidence type="ECO:0000313" key="15">
    <source>
        <dbReference type="Proteomes" id="UP000295087"/>
    </source>
</evidence>
<dbReference type="InterPro" id="IPR019818">
    <property type="entry name" value="IsoCit/isopropylmalate_DH_CS"/>
</dbReference>
<evidence type="ECO:0000256" key="2">
    <source>
        <dbReference type="ARBA" id="ARBA00001936"/>
    </source>
</evidence>
<comment type="subcellular location">
    <subcellularLocation>
        <location evidence="12">Cytoplasm</location>
    </subcellularLocation>
</comment>
<dbReference type="EC" id="1.1.1.85" evidence="12"/>
<comment type="similarity">
    <text evidence="12">Belongs to the isocitrate and isopropylmalate dehydrogenases family. LeuB type 2 subfamily.</text>
</comment>
<proteinExistence type="inferred from homology"/>
<comment type="pathway">
    <text evidence="12">Amino-acid biosynthesis; L-leucine biosynthesis; L-leucine from 3-methyl-2-oxobutanoate: step 3/4.</text>
</comment>
<feature type="binding site" evidence="12">
    <location>
        <position position="97"/>
    </location>
    <ligand>
        <name>substrate</name>
    </ligand>
</feature>
<dbReference type="InterPro" id="IPR024084">
    <property type="entry name" value="IsoPropMal-DH-like_dom"/>
</dbReference>
<organism evidence="14 15">
    <name type="scientific">Nocardia ignorata</name>
    <dbReference type="NCBI Taxonomy" id="145285"/>
    <lineage>
        <taxon>Bacteria</taxon>
        <taxon>Bacillati</taxon>
        <taxon>Actinomycetota</taxon>
        <taxon>Actinomycetes</taxon>
        <taxon>Mycobacteriales</taxon>
        <taxon>Nocardiaceae</taxon>
        <taxon>Nocardia</taxon>
    </lineage>
</organism>
<comment type="function">
    <text evidence="12">Catalyzes the oxidation of 3-carboxy-2-hydroxy-4-methylpentanoate (3-isopropylmalate) to 3-carboxy-4-methyl-2-oxopentanoate. The product decarboxylates to 4-methyl-2 oxopentanoate.</text>
</comment>
<dbReference type="GO" id="GO:0000287">
    <property type="term" value="F:magnesium ion binding"/>
    <property type="evidence" value="ECO:0007669"/>
    <property type="project" value="InterPro"/>
</dbReference>
<evidence type="ECO:0000256" key="6">
    <source>
        <dbReference type="ARBA" id="ARBA00022723"/>
    </source>
</evidence>
<comment type="cofactor">
    <cofactor evidence="2">
        <name>Mn(2+)</name>
        <dbReference type="ChEBI" id="CHEBI:29035"/>
    </cofactor>
</comment>
<feature type="binding site" evidence="12">
    <location>
        <position position="211"/>
    </location>
    <ligand>
        <name>Mg(2+)</name>
        <dbReference type="ChEBI" id="CHEBI:18420"/>
    </ligand>
</feature>
<evidence type="ECO:0000256" key="7">
    <source>
        <dbReference type="ARBA" id="ARBA00022842"/>
    </source>
</evidence>
<accession>A0A4R6PTF5</accession>
<name>A0A4R6PTF5_NOCIG</name>
<dbReference type="RefSeq" id="WP_067493324.1">
    <property type="nucleotide sequence ID" value="NZ_JBHXPO010000001.1"/>
</dbReference>
<keyword evidence="4 12" id="KW-0963">Cytoplasm</keyword>
<evidence type="ECO:0000259" key="13">
    <source>
        <dbReference type="SMART" id="SM01329"/>
    </source>
</evidence>
<dbReference type="Pfam" id="PF00180">
    <property type="entry name" value="Iso_dh"/>
    <property type="match status" value="1"/>
</dbReference>
<dbReference type="Proteomes" id="UP000295087">
    <property type="component" value="Unassembled WGS sequence"/>
</dbReference>
<dbReference type="NCBIfam" id="NF002898">
    <property type="entry name" value="PRK03437.1"/>
    <property type="match status" value="1"/>
</dbReference>
<feature type="binding site" evidence="12">
    <location>
        <position position="235"/>
    </location>
    <ligand>
        <name>Mg(2+)</name>
        <dbReference type="ChEBI" id="CHEBI:18420"/>
    </ligand>
</feature>
<keyword evidence="8 12" id="KW-0560">Oxidoreductase</keyword>
<dbReference type="SUPFAM" id="SSF53659">
    <property type="entry name" value="Isocitrate/Isopropylmalate dehydrogenase-like"/>
    <property type="match status" value="1"/>
</dbReference>
<feature type="binding site" evidence="12">
    <location>
        <position position="87"/>
    </location>
    <ligand>
        <name>substrate</name>
    </ligand>
</feature>
<reference evidence="14 15" key="1">
    <citation type="submission" date="2019-03" db="EMBL/GenBank/DDBJ databases">
        <title>Genomic Encyclopedia of Type Strains, Phase IV (KMG-IV): sequencing the most valuable type-strain genomes for metagenomic binning, comparative biology and taxonomic classification.</title>
        <authorList>
            <person name="Goeker M."/>
        </authorList>
    </citation>
    <scope>NUCLEOTIDE SEQUENCE [LARGE SCALE GENOMIC DNA]</scope>
    <source>
        <strain evidence="14 15">DSM 44496</strain>
    </source>
</reference>
<dbReference type="Gene3D" id="3.40.718.10">
    <property type="entry name" value="Isopropylmalate Dehydrogenase"/>
    <property type="match status" value="1"/>
</dbReference>
<evidence type="ECO:0000256" key="1">
    <source>
        <dbReference type="ARBA" id="ARBA00000624"/>
    </source>
</evidence>
<dbReference type="SMART" id="SM01329">
    <property type="entry name" value="Iso_dh"/>
    <property type="match status" value="1"/>
</dbReference>
<evidence type="ECO:0000256" key="4">
    <source>
        <dbReference type="ARBA" id="ARBA00022490"/>
    </source>
</evidence>
<dbReference type="AlphaFoldDB" id="A0A4R6PTF5"/>
<dbReference type="PANTHER" id="PTHR43275:SF1">
    <property type="entry name" value="D-MALATE DEHYDROGENASE [DECARBOXYLATING]"/>
    <property type="match status" value="1"/>
</dbReference>
<dbReference type="HAMAP" id="MF_01035">
    <property type="entry name" value="LeuB_type2"/>
    <property type="match status" value="1"/>
</dbReference>
<feature type="binding site" evidence="12">
    <location>
        <position position="239"/>
    </location>
    <ligand>
        <name>Mg(2+)</name>
        <dbReference type="ChEBI" id="CHEBI:18420"/>
    </ligand>
</feature>
<comment type="cofactor">
    <cofactor evidence="12">
        <name>Mg(2+)</name>
        <dbReference type="ChEBI" id="CHEBI:18420"/>
    </cofactor>
    <cofactor evidence="12">
        <name>Mn(2+)</name>
        <dbReference type="ChEBI" id="CHEBI:29035"/>
    </cofactor>
    <text evidence="12">Binds 1 Mg(2+) or Mn(2+) ion per subunit.</text>
</comment>
<dbReference type="InterPro" id="IPR023698">
    <property type="entry name" value="LeuB_actb"/>
</dbReference>
<comment type="caution">
    <text evidence="14">The sequence shown here is derived from an EMBL/GenBank/DDBJ whole genome shotgun (WGS) entry which is preliminary data.</text>
</comment>
<evidence type="ECO:0000256" key="12">
    <source>
        <dbReference type="HAMAP-Rule" id="MF_01035"/>
    </source>
</evidence>
<keyword evidence="9 12" id="KW-0520">NAD</keyword>
<feature type="site" description="Important for catalysis" evidence="12">
    <location>
        <position position="128"/>
    </location>
</feature>
<evidence type="ECO:0000256" key="11">
    <source>
        <dbReference type="ARBA" id="ARBA00023304"/>
    </source>
</evidence>
<dbReference type="InterPro" id="IPR050501">
    <property type="entry name" value="ICDH/IPMDH"/>
</dbReference>
<evidence type="ECO:0000256" key="9">
    <source>
        <dbReference type="ARBA" id="ARBA00023027"/>
    </source>
</evidence>
<keyword evidence="7 12" id="KW-0460">Magnesium</keyword>
<keyword evidence="10 12" id="KW-0464">Manganese</keyword>
<dbReference type="PROSITE" id="PS00470">
    <property type="entry name" value="IDH_IMDH"/>
    <property type="match status" value="1"/>
</dbReference>
<gene>
    <name evidence="12" type="primary">leuB</name>
    <name evidence="14" type="ORF">DFR75_101917</name>
</gene>
<keyword evidence="15" id="KW-1185">Reference proteome</keyword>
<evidence type="ECO:0000256" key="10">
    <source>
        <dbReference type="ARBA" id="ARBA00023211"/>
    </source>
</evidence>
<comment type="catalytic activity">
    <reaction evidence="1 12">
        <text>(2R,3S)-3-isopropylmalate + NAD(+) = 4-methyl-2-oxopentanoate + CO2 + NADH</text>
        <dbReference type="Rhea" id="RHEA:32271"/>
        <dbReference type="ChEBI" id="CHEBI:16526"/>
        <dbReference type="ChEBI" id="CHEBI:17865"/>
        <dbReference type="ChEBI" id="CHEBI:35121"/>
        <dbReference type="ChEBI" id="CHEBI:57540"/>
        <dbReference type="ChEBI" id="CHEBI:57945"/>
        <dbReference type="EC" id="1.1.1.85"/>
    </reaction>
</comment>
<feature type="binding site" evidence="12">
    <location>
        <position position="121"/>
    </location>
    <ligand>
        <name>substrate</name>
    </ligand>
</feature>
<evidence type="ECO:0000256" key="8">
    <source>
        <dbReference type="ARBA" id="ARBA00023002"/>
    </source>
</evidence>
<evidence type="ECO:0000256" key="5">
    <source>
        <dbReference type="ARBA" id="ARBA00022605"/>
    </source>
</evidence>